<accession>A0ABT5L387</accession>
<dbReference type="EMBL" id="JAQQXP010000001">
    <property type="protein sequence ID" value="MDC8831343.1"/>
    <property type="molecule type" value="Genomic_DNA"/>
</dbReference>
<dbReference type="RefSeq" id="WP_273640584.1">
    <property type="nucleotide sequence ID" value="NZ_JAQQXP010000001.1"/>
</dbReference>
<evidence type="ECO:0000313" key="1">
    <source>
        <dbReference type="EMBL" id="MDC8831343.1"/>
    </source>
</evidence>
<proteinExistence type="predicted"/>
<evidence type="ECO:0000313" key="2">
    <source>
        <dbReference type="Proteomes" id="UP001218788"/>
    </source>
</evidence>
<keyword evidence="2" id="KW-1185">Reference proteome</keyword>
<gene>
    <name evidence="1" type="ORF">OIK42_11285</name>
</gene>
<reference evidence="1 2" key="1">
    <citation type="submission" date="2022-10" db="EMBL/GenBank/DDBJ databases">
        <title>Alteromonas sp. chi3 Genome sequencing.</title>
        <authorList>
            <person name="Park S."/>
        </authorList>
    </citation>
    <scope>NUCLEOTIDE SEQUENCE [LARGE SCALE GENOMIC DNA]</scope>
    <source>
        <strain evidence="2">chi3</strain>
    </source>
</reference>
<protein>
    <submittedName>
        <fullName evidence="1">Uncharacterized protein</fullName>
    </submittedName>
</protein>
<sequence>MNVDKAKKRIAKQVSKGFNGYPWVSIEYFGENAELATEVVIQFTLEEGSEPQEQSFTSKGDVRNDEAIQTVLLKVIERAGANSVTEKQGVSAR</sequence>
<name>A0ABT5L387_9ALTE</name>
<comment type="caution">
    <text evidence="1">The sequence shown here is derived from an EMBL/GenBank/DDBJ whole genome shotgun (WGS) entry which is preliminary data.</text>
</comment>
<dbReference type="Proteomes" id="UP001218788">
    <property type="component" value="Unassembled WGS sequence"/>
</dbReference>
<organism evidence="1 2">
    <name type="scientific">Alteromonas gilva</name>
    <dbReference type="NCBI Taxonomy" id="2987522"/>
    <lineage>
        <taxon>Bacteria</taxon>
        <taxon>Pseudomonadati</taxon>
        <taxon>Pseudomonadota</taxon>
        <taxon>Gammaproteobacteria</taxon>
        <taxon>Alteromonadales</taxon>
        <taxon>Alteromonadaceae</taxon>
        <taxon>Alteromonas/Salinimonas group</taxon>
        <taxon>Alteromonas</taxon>
    </lineage>
</organism>